<evidence type="ECO:0000313" key="3">
    <source>
        <dbReference type="Proteomes" id="UP000051442"/>
    </source>
</evidence>
<keyword evidence="1" id="KW-1133">Transmembrane helix</keyword>
<gene>
    <name evidence="2" type="ORF">FD14_GL000960</name>
</gene>
<comment type="caution">
    <text evidence="2">The sequence shown here is derived from an EMBL/GenBank/DDBJ whole genome shotgun (WGS) entry which is preliminary data.</text>
</comment>
<dbReference type="Proteomes" id="UP000051442">
    <property type="component" value="Unassembled WGS sequence"/>
</dbReference>
<dbReference type="AlphaFoldDB" id="A0A0R2EZJ6"/>
<evidence type="ECO:0000256" key="1">
    <source>
        <dbReference type="SAM" id="Phobius"/>
    </source>
</evidence>
<proteinExistence type="predicted"/>
<dbReference type="RefSeq" id="WP_057151984.1">
    <property type="nucleotide sequence ID" value="NZ_AYZM01000105.1"/>
</dbReference>
<feature type="transmembrane region" description="Helical" evidence="1">
    <location>
        <begin position="77"/>
        <end position="95"/>
    </location>
</feature>
<keyword evidence="3" id="KW-1185">Reference proteome</keyword>
<reference evidence="2 3" key="1">
    <citation type="journal article" date="2015" name="Genome Announc.">
        <title>Expanding the biotechnology potential of lactobacilli through comparative genomics of 213 strains and associated genera.</title>
        <authorList>
            <person name="Sun Z."/>
            <person name="Harris H.M."/>
            <person name="McCann A."/>
            <person name="Guo C."/>
            <person name="Argimon S."/>
            <person name="Zhang W."/>
            <person name="Yang X."/>
            <person name="Jeffery I.B."/>
            <person name="Cooney J.C."/>
            <person name="Kagawa T.F."/>
            <person name="Liu W."/>
            <person name="Song Y."/>
            <person name="Salvetti E."/>
            <person name="Wrobel A."/>
            <person name="Rasinkangas P."/>
            <person name="Parkhill J."/>
            <person name="Rea M.C."/>
            <person name="O'Sullivan O."/>
            <person name="Ritari J."/>
            <person name="Douillard F.P."/>
            <person name="Paul Ross R."/>
            <person name="Yang R."/>
            <person name="Briner A.E."/>
            <person name="Felis G.E."/>
            <person name="de Vos W.M."/>
            <person name="Barrangou R."/>
            <person name="Klaenhammer T.R."/>
            <person name="Caufield P.W."/>
            <person name="Cui Y."/>
            <person name="Zhang H."/>
            <person name="O'Toole P.W."/>
        </authorList>
    </citation>
    <scope>NUCLEOTIDE SEQUENCE [LARGE SCALE GENOMIC DNA]</scope>
    <source>
        <strain evidence="2 3">DSM 23365</strain>
    </source>
</reference>
<organism evidence="2 3">
    <name type="scientific">Secundilactobacillus similis DSM 23365 = JCM 2765</name>
    <dbReference type="NCBI Taxonomy" id="1423804"/>
    <lineage>
        <taxon>Bacteria</taxon>
        <taxon>Bacillati</taxon>
        <taxon>Bacillota</taxon>
        <taxon>Bacilli</taxon>
        <taxon>Lactobacillales</taxon>
        <taxon>Lactobacillaceae</taxon>
        <taxon>Secundilactobacillus</taxon>
    </lineage>
</organism>
<sequence length="100" mass="11223">MMNKWQVIVGGVLLVIVGSLIWQRPFQTNGQTSEQALVQRLDRDAMMTAVKQPLLQIPETETPKAVSVQPETKKQTAVVQLWPALLGLVGVGLLFRRFKR</sequence>
<keyword evidence="1" id="KW-0812">Transmembrane</keyword>
<protein>
    <submittedName>
        <fullName evidence="2">Uncharacterized protein</fullName>
    </submittedName>
</protein>
<accession>A0A0R2EZJ6</accession>
<dbReference type="EMBL" id="AYZM01000105">
    <property type="protein sequence ID" value="KRN21776.1"/>
    <property type="molecule type" value="Genomic_DNA"/>
</dbReference>
<evidence type="ECO:0000313" key="2">
    <source>
        <dbReference type="EMBL" id="KRN21776.1"/>
    </source>
</evidence>
<keyword evidence="1" id="KW-0472">Membrane</keyword>
<dbReference type="PATRIC" id="fig|1423804.4.peg.1031"/>
<name>A0A0R2EZJ6_9LACO</name>